<proteinExistence type="predicted"/>
<evidence type="ECO:0000259" key="1">
    <source>
        <dbReference type="Pfam" id="PF13649"/>
    </source>
</evidence>
<reference evidence="2 3" key="1">
    <citation type="submission" date="2023-11" db="EMBL/GenBank/DDBJ databases">
        <title>Actinomadura monticuli sp. nov., isolated from volcanic ash.</title>
        <authorList>
            <person name="Lee S.D."/>
            <person name="Yang H."/>
            <person name="Kim I.S."/>
        </authorList>
    </citation>
    <scope>NUCLEOTIDE SEQUENCE [LARGE SCALE GENOMIC DNA]</scope>
    <source>
        <strain evidence="2 3">DLS-62</strain>
    </source>
</reference>
<comment type="caution">
    <text evidence="2">The sequence shown here is derived from an EMBL/GenBank/DDBJ whole genome shotgun (WGS) entry which is preliminary data.</text>
</comment>
<name>A0ABV4Q5E4_9ACTN</name>
<dbReference type="InterPro" id="IPR029063">
    <property type="entry name" value="SAM-dependent_MTases_sf"/>
</dbReference>
<dbReference type="Proteomes" id="UP001569963">
    <property type="component" value="Unassembled WGS sequence"/>
</dbReference>
<gene>
    <name evidence="2" type="ORF">SM611_05465</name>
</gene>
<dbReference type="SUPFAM" id="SSF53335">
    <property type="entry name" value="S-adenosyl-L-methionine-dependent methyltransferases"/>
    <property type="match status" value="1"/>
</dbReference>
<evidence type="ECO:0000313" key="2">
    <source>
        <dbReference type="EMBL" id="MFA1538372.1"/>
    </source>
</evidence>
<dbReference type="GO" id="GO:0008168">
    <property type="term" value="F:methyltransferase activity"/>
    <property type="evidence" value="ECO:0007669"/>
    <property type="project" value="UniProtKB-KW"/>
</dbReference>
<dbReference type="CDD" id="cd02440">
    <property type="entry name" value="AdoMet_MTases"/>
    <property type="match status" value="1"/>
</dbReference>
<dbReference type="RefSeq" id="WP_371947724.1">
    <property type="nucleotide sequence ID" value="NZ_JAXCEI010000002.1"/>
</dbReference>
<organism evidence="2 3">
    <name type="scientific">Actinomadura monticuli</name>
    <dbReference type="NCBI Taxonomy" id="3097367"/>
    <lineage>
        <taxon>Bacteria</taxon>
        <taxon>Bacillati</taxon>
        <taxon>Actinomycetota</taxon>
        <taxon>Actinomycetes</taxon>
        <taxon>Streptosporangiales</taxon>
        <taxon>Thermomonosporaceae</taxon>
        <taxon>Actinomadura</taxon>
    </lineage>
</organism>
<dbReference type="Pfam" id="PF13649">
    <property type="entry name" value="Methyltransf_25"/>
    <property type="match status" value="1"/>
</dbReference>
<evidence type="ECO:0000313" key="3">
    <source>
        <dbReference type="Proteomes" id="UP001569963"/>
    </source>
</evidence>
<keyword evidence="2" id="KW-0808">Transferase</keyword>
<dbReference type="InterPro" id="IPR041698">
    <property type="entry name" value="Methyltransf_25"/>
</dbReference>
<sequence>MLAETFVSAGHRLIGDHAPEGRDYWSRRFWDREEVESRPVLGDDFRAQKKKIAEYIEEHGRDAGRVLEFACGTGEFTAMAAGLTSAKEILANDISEHALKITGDRVDHPGLTLRQGDFWTLDGIEPAPLVLCVDAIHHMGQVRKVLERLKTFVEPGGTFVGNLWTIDNYHDYQRGRYGAGKHLGRSALFLANAVVMRATGGRVRWASYRTQLLRSAAVEPLLHEVFDEVVEVYTTRFFVAFVCRRAAR</sequence>
<dbReference type="EMBL" id="JAXCEI010000002">
    <property type="protein sequence ID" value="MFA1538372.1"/>
    <property type="molecule type" value="Genomic_DNA"/>
</dbReference>
<accession>A0ABV4Q5E4</accession>
<keyword evidence="2" id="KW-0489">Methyltransferase</keyword>
<feature type="domain" description="Methyltransferase" evidence="1">
    <location>
        <begin position="66"/>
        <end position="157"/>
    </location>
</feature>
<protein>
    <submittedName>
        <fullName evidence="2">Class I SAM-dependent methyltransferase</fullName>
        <ecNumber evidence="2">2.1.-.-</ecNumber>
    </submittedName>
</protein>
<dbReference type="Gene3D" id="3.40.50.150">
    <property type="entry name" value="Vaccinia Virus protein VP39"/>
    <property type="match status" value="1"/>
</dbReference>
<dbReference type="EC" id="2.1.-.-" evidence="2"/>
<dbReference type="GO" id="GO:0032259">
    <property type="term" value="P:methylation"/>
    <property type="evidence" value="ECO:0007669"/>
    <property type="project" value="UniProtKB-KW"/>
</dbReference>
<keyword evidence="3" id="KW-1185">Reference proteome</keyword>